<evidence type="ECO:0000259" key="3">
    <source>
        <dbReference type="Pfam" id="PF13439"/>
    </source>
</evidence>
<evidence type="ECO:0000313" key="5">
    <source>
        <dbReference type="Proteomes" id="UP000293347"/>
    </source>
</evidence>
<dbReference type="OrthoDB" id="9801609at2"/>
<dbReference type="PANTHER" id="PTHR46401">
    <property type="entry name" value="GLYCOSYLTRANSFERASE WBBK-RELATED"/>
    <property type="match status" value="1"/>
</dbReference>
<name>A0A4R0NS08_9SPHI</name>
<keyword evidence="5" id="KW-1185">Reference proteome</keyword>
<evidence type="ECO:0000313" key="4">
    <source>
        <dbReference type="EMBL" id="TCD02673.1"/>
    </source>
</evidence>
<organism evidence="4 5">
    <name type="scientific">Pedobacter psychroterrae</name>
    <dbReference type="NCBI Taxonomy" id="2530453"/>
    <lineage>
        <taxon>Bacteria</taxon>
        <taxon>Pseudomonadati</taxon>
        <taxon>Bacteroidota</taxon>
        <taxon>Sphingobacteriia</taxon>
        <taxon>Sphingobacteriales</taxon>
        <taxon>Sphingobacteriaceae</taxon>
        <taxon>Pedobacter</taxon>
    </lineage>
</organism>
<feature type="domain" description="Glycosyltransferase subfamily 4-like N-terminal" evidence="3">
    <location>
        <begin position="19"/>
        <end position="173"/>
    </location>
</feature>
<dbReference type="Pfam" id="PF00534">
    <property type="entry name" value="Glycos_transf_1"/>
    <property type="match status" value="1"/>
</dbReference>
<protein>
    <submittedName>
        <fullName evidence="4">Glycosyltransferase family 1 protein</fullName>
    </submittedName>
</protein>
<keyword evidence="1 4" id="KW-0808">Transferase</keyword>
<dbReference type="Gene3D" id="3.40.50.2000">
    <property type="entry name" value="Glycogen Phosphorylase B"/>
    <property type="match status" value="2"/>
</dbReference>
<dbReference type="GO" id="GO:0016757">
    <property type="term" value="F:glycosyltransferase activity"/>
    <property type="evidence" value="ECO:0007669"/>
    <property type="project" value="InterPro"/>
</dbReference>
<dbReference type="GO" id="GO:0009103">
    <property type="term" value="P:lipopolysaccharide biosynthetic process"/>
    <property type="evidence" value="ECO:0007669"/>
    <property type="project" value="TreeGrafter"/>
</dbReference>
<accession>A0A4R0NS08</accession>
<reference evidence="4 5" key="1">
    <citation type="submission" date="2019-02" db="EMBL/GenBank/DDBJ databases">
        <title>Pedobacter sp. RP-1-14 sp. nov., isolated from Arctic soil.</title>
        <authorList>
            <person name="Dahal R.H."/>
        </authorList>
    </citation>
    <scope>NUCLEOTIDE SEQUENCE [LARGE SCALE GENOMIC DNA]</scope>
    <source>
        <strain evidence="4 5">RP-1-14</strain>
    </source>
</reference>
<proteinExistence type="predicted"/>
<dbReference type="AlphaFoldDB" id="A0A4R0NS08"/>
<dbReference type="InterPro" id="IPR028098">
    <property type="entry name" value="Glyco_trans_4-like_N"/>
</dbReference>
<evidence type="ECO:0000259" key="2">
    <source>
        <dbReference type="Pfam" id="PF00534"/>
    </source>
</evidence>
<dbReference type="Proteomes" id="UP000293347">
    <property type="component" value="Unassembled WGS sequence"/>
</dbReference>
<sequence>MKIVLFTHPSFLTSQSMPRFAAMLSDGMEERGHTVDVLSPKPLFFNIPVPAQFKKWFGYIDQYIIFPGTVKAKLSSYPKETLFVFADQALGPWIPLVADRPHVIHCHDFLAQQSAKGQMPENPVGRTGVQYQKYIRRGYLSGKNFIAVSRKTQADLHDFYGSVPTVSEVVYNGLTGEFSKGGMAKMRERFSRQTGIDCSKGYILHVGGNQWYKNRQGVLEIYSAWRSLRGPDIPLILIGAKPDERLMAALKKTGYMDEIHFLSGIDDDLLKTAYAGASVFLFPSLAEGFGWPIAEAMASGVPVITTNEAPMTEVAGDAAFLIERRPANAALKGQWAKDSALVLDQVLKAEEQARENRIDMGLENVKRFDSKKTLDLIESIYLKVLEKNI</sequence>
<dbReference type="InterPro" id="IPR001296">
    <property type="entry name" value="Glyco_trans_1"/>
</dbReference>
<dbReference type="PANTHER" id="PTHR46401:SF2">
    <property type="entry name" value="GLYCOSYLTRANSFERASE WBBK-RELATED"/>
    <property type="match status" value="1"/>
</dbReference>
<evidence type="ECO:0000256" key="1">
    <source>
        <dbReference type="ARBA" id="ARBA00022679"/>
    </source>
</evidence>
<gene>
    <name evidence="4" type="ORF">EZ437_01415</name>
</gene>
<feature type="domain" description="Glycosyl transferase family 1" evidence="2">
    <location>
        <begin position="187"/>
        <end position="327"/>
    </location>
</feature>
<dbReference type="Pfam" id="PF13439">
    <property type="entry name" value="Glyco_transf_4"/>
    <property type="match status" value="1"/>
</dbReference>
<comment type="caution">
    <text evidence="4">The sequence shown here is derived from an EMBL/GenBank/DDBJ whole genome shotgun (WGS) entry which is preliminary data.</text>
</comment>
<dbReference type="EMBL" id="SJSL01000001">
    <property type="protein sequence ID" value="TCD02673.1"/>
    <property type="molecule type" value="Genomic_DNA"/>
</dbReference>
<dbReference type="SUPFAM" id="SSF53756">
    <property type="entry name" value="UDP-Glycosyltransferase/glycogen phosphorylase"/>
    <property type="match status" value="1"/>
</dbReference>
<dbReference type="CDD" id="cd03809">
    <property type="entry name" value="GT4_MtfB-like"/>
    <property type="match status" value="1"/>
</dbReference>